<sequence>MSSSNQVKSRRRTFSEDSSKLKIDKIDCGGILKKSLSSTLNQNIISKNDLVNESYDSLEDLNKEIEKLALYNNAMTMSSRFYCDIFSRQSIGSSPSEIDLDDERQINFLSTIPDDNGCDIIQLIPKKPTATTVNPNTIYQPCTNIQKIFKSSCSAFRDISEIKIIKSETDRELESGNDNVEEKKEITAAVDIATGDDDKSSSSQVQ</sequence>
<proteinExistence type="predicted"/>
<protein>
    <submittedName>
        <fullName evidence="2">Uncharacterized protein</fullName>
    </submittedName>
</protein>
<dbReference type="AlphaFoldDB" id="A0A9J6BML9"/>
<evidence type="ECO:0000256" key="1">
    <source>
        <dbReference type="SAM" id="MobiDB-lite"/>
    </source>
</evidence>
<accession>A0A9J6BML9</accession>
<dbReference type="EMBL" id="JADBJN010000003">
    <property type="protein sequence ID" value="KAG5671121.1"/>
    <property type="molecule type" value="Genomic_DNA"/>
</dbReference>
<name>A0A9J6BML9_POLVA</name>
<evidence type="ECO:0000313" key="3">
    <source>
        <dbReference type="Proteomes" id="UP001107558"/>
    </source>
</evidence>
<reference evidence="2" key="1">
    <citation type="submission" date="2021-03" db="EMBL/GenBank/DDBJ databases">
        <title>Chromosome level genome of the anhydrobiotic midge Polypedilum vanderplanki.</title>
        <authorList>
            <person name="Yoshida Y."/>
            <person name="Kikawada T."/>
            <person name="Gusev O."/>
        </authorList>
    </citation>
    <scope>NUCLEOTIDE SEQUENCE</scope>
    <source>
        <strain evidence="2">NIAS01</strain>
        <tissue evidence="2">Whole body or cell culture</tissue>
    </source>
</reference>
<organism evidence="2 3">
    <name type="scientific">Polypedilum vanderplanki</name>
    <name type="common">Sleeping chironomid midge</name>
    <dbReference type="NCBI Taxonomy" id="319348"/>
    <lineage>
        <taxon>Eukaryota</taxon>
        <taxon>Metazoa</taxon>
        <taxon>Ecdysozoa</taxon>
        <taxon>Arthropoda</taxon>
        <taxon>Hexapoda</taxon>
        <taxon>Insecta</taxon>
        <taxon>Pterygota</taxon>
        <taxon>Neoptera</taxon>
        <taxon>Endopterygota</taxon>
        <taxon>Diptera</taxon>
        <taxon>Nematocera</taxon>
        <taxon>Chironomoidea</taxon>
        <taxon>Chironomidae</taxon>
        <taxon>Chironominae</taxon>
        <taxon>Polypedilum</taxon>
        <taxon>Polypedilum</taxon>
    </lineage>
</organism>
<feature type="region of interest" description="Disordered" evidence="1">
    <location>
        <begin position="170"/>
        <end position="206"/>
    </location>
</feature>
<comment type="caution">
    <text evidence="2">The sequence shown here is derived from an EMBL/GenBank/DDBJ whole genome shotgun (WGS) entry which is preliminary data.</text>
</comment>
<gene>
    <name evidence="2" type="ORF">PVAND_001335</name>
</gene>
<evidence type="ECO:0000313" key="2">
    <source>
        <dbReference type="EMBL" id="KAG5671121.1"/>
    </source>
</evidence>
<keyword evidence="3" id="KW-1185">Reference proteome</keyword>
<feature type="compositionally biased region" description="Basic and acidic residues" evidence="1">
    <location>
        <begin position="170"/>
        <end position="186"/>
    </location>
</feature>
<dbReference type="Proteomes" id="UP001107558">
    <property type="component" value="Chromosome 3"/>
</dbReference>
<dbReference type="OrthoDB" id="7790535at2759"/>